<proteinExistence type="inferred from homology"/>
<feature type="transmembrane region" description="Helical" evidence="8">
    <location>
        <begin position="353"/>
        <end position="373"/>
    </location>
</feature>
<dbReference type="PIRSF" id="PIRSF006060">
    <property type="entry name" value="AA_transporter"/>
    <property type="match status" value="1"/>
</dbReference>
<feature type="transmembrane region" description="Helical" evidence="8">
    <location>
        <begin position="143"/>
        <end position="161"/>
    </location>
</feature>
<dbReference type="Proteomes" id="UP000031004">
    <property type="component" value="Unassembled WGS sequence"/>
</dbReference>
<dbReference type="InterPro" id="IPR050367">
    <property type="entry name" value="APC_superfamily"/>
</dbReference>
<reference evidence="9 10" key="1">
    <citation type="submission" date="2014-11" db="EMBL/GenBank/DDBJ databases">
        <title>Mycobacterium setense Manresensis Genome.</title>
        <authorList>
            <person name="Rech G."/>
            <person name="Sumoy L."/>
        </authorList>
    </citation>
    <scope>NUCLEOTIDE SEQUENCE [LARGE SCALE GENOMIC DNA]</scope>
    <source>
        <strain evidence="9 10">Manresensis</strain>
    </source>
</reference>
<evidence type="ECO:0000256" key="5">
    <source>
        <dbReference type="ARBA" id="ARBA00022692"/>
    </source>
</evidence>
<gene>
    <name evidence="9" type="ORF">QQ44_13835</name>
</gene>
<evidence type="ECO:0000256" key="7">
    <source>
        <dbReference type="ARBA" id="ARBA00023136"/>
    </source>
</evidence>
<feature type="transmembrane region" description="Helical" evidence="8">
    <location>
        <begin position="449"/>
        <end position="469"/>
    </location>
</feature>
<protein>
    <submittedName>
        <fullName evidence="9">Amino acid transporter</fullName>
    </submittedName>
</protein>
<comment type="subcellular location">
    <subcellularLocation>
        <location evidence="2">Cell membrane</location>
        <topology evidence="2">Multi-pass membrane protein</topology>
    </subcellularLocation>
</comment>
<keyword evidence="6 8" id="KW-1133">Transmembrane helix</keyword>
<evidence type="ECO:0000256" key="6">
    <source>
        <dbReference type="ARBA" id="ARBA00022989"/>
    </source>
</evidence>
<feature type="transmembrane region" description="Helical" evidence="8">
    <location>
        <begin position="207"/>
        <end position="228"/>
    </location>
</feature>
<comment type="function">
    <text evidence="1">Probable amino-acid or metabolite transport protein.</text>
</comment>
<feature type="transmembrane region" description="Helical" evidence="8">
    <location>
        <begin position="295"/>
        <end position="319"/>
    </location>
</feature>
<feature type="transmembrane region" description="Helical" evidence="8">
    <location>
        <begin position="100"/>
        <end position="119"/>
    </location>
</feature>
<keyword evidence="10" id="KW-1185">Reference proteome</keyword>
<keyword evidence="7 8" id="KW-0472">Membrane</keyword>
<name>A0ABR4YU14_9MYCO</name>
<feature type="transmembrane region" description="Helical" evidence="8">
    <location>
        <begin position="26"/>
        <end position="53"/>
    </location>
</feature>
<evidence type="ECO:0000256" key="3">
    <source>
        <dbReference type="ARBA" id="ARBA00009523"/>
    </source>
</evidence>
<feature type="transmembrane region" description="Helical" evidence="8">
    <location>
        <begin position="418"/>
        <end position="437"/>
    </location>
</feature>
<dbReference type="PANTHER" id="PTHR42770:SF16">
    <property type="entry name" value="AMINO ACID PERMEASE"/>
    <property type="match status" value="1"/>
</dbReference>
<evidence type="ECO:0000313" key="9">
    <source>
        <dbReference type="EMBL" id="KHO25424.1"/>
    </source>
</evidence>
<organism evidence="9 10">
    <name type="scientific">Mycolicibacterium setense</name>
    <dbReference type="NCBI Taxonomy" id="431269"/>
    <lineage>
        <taxon>Bacteria</taxon>
        <taxon>Bacillati</taxon>
        <taxon>Actinomycetota</taxon>
        <taxon>Actinomycetes</taxon>
        <taxon>Mycobacteriales</taxon>
        <taxon>Mycobacteriaceae</taxon>
        <taxon>Mycolicibacterium</taxon>
    </lineage>
</organism>
<dbReference type="Pfam" id="PF13520">
    <property type="entry name" value="AA_permease_2"/>
    <property type="match status" value="1"/>
</dbReference>
<dbReference type="InterPro" id="IPR002293">
    <property type="entry name" value="AA/rel_permease1"/>
</dbReference>
<feature type="transmembrane region" description="Helical" evidence="8">
    <location>
        <begin position="173"/>
        <end position="195"/>
    </location>
</feature>
<feature type="transmembrane region" description="Helical" evidence="8">
    <location>
        <begin position="248"/>
        <end position="268"/>
    </location>
</feature>
<evidence type="ECO:0000256" key="8">
    <source>
        <dbReference type="SAM" id="Phobius"/>
    </source>
</evidence>
<dbReference type="PANTHER" id="PTHR42770">
    <property type="entry name" value="AMINO ACID TRANSPORTER-RELATED"/>
    <property type="match status" value="1"/>
</dbReference>
<feature type="transmembrane region" description="Helical" evidence="8">
    <location>
        <begin position="59"/>
        <end position="79"/>
    </location>
</feature>
<evidence type="ECO:0000256" key="4">
    <source>
        <dbReference type="ARBA" id="ARBA00022475"/>
    </source>
</evidence>
<sequence length="473" mass="48882">MSETTTAPESLGYQPPPTGRQLRGKLGVASIVFMVVAAAAPLGVIGGVVPLGIASGNGAGFPATFIASTVVLLLFAVGFTAMTPYVDEAGAFFSYVRQSLGLPTGIGIALVALVSYVALEAGVYGLLGPAGASVLELAGGPALPWWLFAAAAFVVTTYLGYRNIELSSRVLGVLLTAEILIVLVLDLVIVVQGGGQSGLSSGIVNPSAIFSGSLGIGLLFAIISYVGFEATAIFRDEARTPERTIPRATYLALILIGVFYAGTSWALISGWGDEQAVTRATDSGSTFLGDTARRYIGAVGADLITVLYFTSLFACILAFHNVASRYVFALSQRDVLPARLSVPHDRHGSPHQASLWISGVVAVSVLLAVVFGLDPAAQFYTWFAGATTVGVVVLMIATSVAVLVYFASDRHGHSLWRVRIAPALGLAGLLGALVLILTNLNDLVGGSSVLAWVIVGVLVAAFAGGVAVGRRAR</sequence>
<dbReference type="Gene3D" id="1.20.1740.10">
    <property type="entry name" value="Amino acid/polyamine transporter I"/>
    <property type="match status" value="1"/>
</dbReference>
<accession>A0ABR4YU14</accession>
<evidence type="ECO:0000256" key="2">
    <source>
        <dbReference type="ARBA" id="ARBA00004651"/>
    </source>
</evidence>
<evidence type="ECO:0000256" key="1">
    <source>
        <dbReference type="ARBA" id="ARBA00002249"/>
    </source>
</evidence>
<dbReference type="RefSeq" id="WP_039320824.1">
    <property type="nucleotide sequence ID" value="NZ_JTLZ01000006.1"/>
</dbReference>
<comment type="similarity">
    <text evidence="3">Belongs to the amino acid-polyamine-organocation (APC) superfamily.</text>
</comment>
<evidence type="ECO:0000313" key="10">
    <source>
        <dbReference type="Proteomes" id="UP000031004"/>
    </source>
</evidence>
<keyword evidence="5 8" id="KW-0812">Transmembrane</keyword>
<keyword evidence="4" id="KW-1003">Cell membrane</keyword>
<feature type="transmembrane region" description="Helical" evidence="8">
    <location>
        <begin position="379"/>
        <end position="406"/>
    </location>
</feature>
<comment type="caution">
    <text evidence="9">The sequence shown here is derived from an EMBL/GenBank/DDBJ whole genome shotgun (WGS) entry which is preliminary data.</text>
</comment>
<dbReference type="EMBL" id="JTLZ01000006">
    <property type="protein sequence ID" value="KHO25424.1"/>
    <property type="molecule type" value="Genomic_DNA"/>
</dbReference>